<evidence type="ECO:0000313" key="3">
    <source>
        <dbReference type="Proteomes" id="UP001597262"/>
    </source>
</evidence>
<accession>A0ABW3RRM4</accession>
<gene>
    <name evidence="2" type="ORF">ACFQ3W_00940</name>
</gene>
<dbReference type="RefSeq" id="WP_379315673.1">
    <property type="nucleotide sequence ID" value="NZ_JBHTLM010000001.1"/>
</dbReference>
<dbReference type="PANTHER" id="PTHR43818:SF9">
    <property type="entry name" value="HYPOTHETICAL OXIDOREDUCTASE"/>
    <property type="match status" value="1"/>
</dbReference>
<dbReference type="InterPro" id="IPR050463">
    <property type="entry name" value="Gfo/Idh/MocA_oxidrdct_glycsds"/>
</dbReference>
<dbReference type="Gene3D" id="3.40.50.720">
    <property type="entry name" value="NAD(P)-binding Rossmann-like Domain"/>
    <property type="match status" value="1"/>
</dbReference>
<dbReference type="InterPro" id="IPR000683">
    <property type="entry name" value="Gfo/Idh/MocA-like_OxRdtase_N"/>
</dbReference>
<dbReference type="EMBL" id="JBHTLM010000001">
    <property type="protein sequence ID" value="MFD1174871.1"/>
    <property type="molecule type" value="Genomic_DNA"/>
</dbReference>
<proteinExistence type="predicted"/>
<evidence type="ECO:0000313" key="2">
    <source>
        <dbReference type="EMBL" id="MFD1174871.1"/>
    </source>
</evidence>
<dbReference type="Gene3D" id="3.30.360.10">
    <property type="entry name" value="Dihydrodipicolinate Reductase, domain 2"/>
    <property type="match status" value="1"/>
</dbReference>
<keyword evidence="3" id="KW-1185">Reference proteome</keyword>
<protein>
    <submittedName>
        <fullName evidence="2">Gfo/Idh/MocA family protein</fullName>
    </submittedName>
</protein>
<name>A0ABW3RRM4_9BACL</name>
<dbReference type="Proteomes" id="UP001597262">
    <property type="component" value="Unassembled WGS sequence"/>
</dbReference>
<feature type="domain" description="Gfo/Idh/MocA-like oxidoreductase N-terminal" evidence="1">
    <location>
        <begin position="64"/>
        <end position="138"/>
    </location>
</feature>
<dbReference type="InterPro" id="IPR036291">
    <property type="entry name" value="NAD(P)-bd_dom_sf"/>
</dbReference>
<comment type="caution">
    <text evidence="2">The sequence shown here is derived from an EMBL/GenBank/DDBJ whole genome shotgun (WGS) entry which is preliminary data.</text>
</comment>
<sequence length="304" mass="34221">MSIPPLKIGIIGLDTSHVTEFTAILNDPQHPHHIEGGTIQVAYPGVPSSDFELSYGRIQGFTDELVRDYQVRLAHSEEEVAEECDAILLESVDARVHLEQFKRIAPYGKPVFVDKPLALSTREATEMFELAEKYRVPFMSCSSLRFGEALSEQLQEMKQGESIIGADCYGPMAIEPTQPGLFWYGVHMVEMLYRVLGKGCVSVRTFTNDDFDFVIGTWADGRIGTVRGNRKGNYKFGALVHGDKSTRYANLSDHPKPFYVSMLEKVMHLFQTGEAAIDHEETWEIIRFMECANMSRETGTAVRL</sequence>
<reference evidence="3" key="1">
    <citation type="journal article" date="2019" name="Int. J. Syst. Evol. Microbiol.">
        <title>The Global Catalogue of Microorganisms (GCM) 10K type strain sequencing project: providing services to taxonomists for standard genome sequencing and annotation.</title>
        <authorList>
            <consortium name="The Broad Institute Genomics Platform"/>
            <consortium name="The Broad Institute Genome Sequencing Center for Infectious Disease"/>
            <person name="Wu L."/>
            <person name="Ma J."/>
        </authorList>
    </citation>
    <scope>NUCLEOTIDE SEQUENCE [LARGE SCALE GENOMIC DNA]</scope>
    <source>
        <strain evidence="3">CCUG 59189</strain>
    </source>
</reference>
<evidence type="ECO:0000259" key="1">
    <source>
        <dbReference type="Pfam" id="PF01408"/>
    </source>
</evidence>
<dbReference type="PANTHER" id="PTHR43818">
    <property type="entry name" value="BCDNA.GH03377"/>
    <property type="match status" value="1"/>
</dbReference>
<dbReference type="Pfam" id="PF01408">
    <property type="entry name" value="GFO_IDH_MocA"/>
    <property type="match status" value="1"/>
</dbReference>
<organism evidence="2 3">
    <name type="scientific">Paenibacillus puldeungensis</name>
    <dbReference type="NCBI Taxonomy" id="696536"/>
    <lineage>
        <taxon>Bacteria</taxon>
        <taxon>Bacillati</taxon>
        <taxon>Bacillota</taxon>
        <taxon>Bacilli</taxon>
        <taxon>Bacillales</taxon>
        <taxon>Paenibacillaceae</taxon>
        <taxon>Paenibacillus</taxon>
    </lineage>
</organism>
<dbReference type="SUPFAM" id="SSF51735">
    <property type="entry name" value="NAD(P)-binding Rossmann-fold domains"/>
    <property type="match status" value="1"/>
</dbReference>